<protein>
    <submittedName>
        <fullName evidence="2">DUF1801 domain-containing protein</fullName>
    </submittedName>
</protein>
<proteinExistence type="predicted"/>
<evidence type="ECO:0000259" key="1">
    <source>
        <dbReference type="Pfam" id="PF08818"/>
    </source>
</evidence>
<dbReference type="OrthoDB" id="3236524at2"/>
<organism evidence="2 3">
    <name type="scientific">Cryobacterium melibiosiphilum</name>
    <dbReference type="NCBI Taxonomy" id="995039"/>
    <lineage>
        <taxon>Bacteria</taxon>
        <taxon>Bacillati</taxon>
        <taxon>Actinomycetota</taxon>
        <taxon>Actinomycetes</taxon>
        <taxon>Micrococcales</taxon>
        <taxon>Microbacteriaceae</taxon>
        <taxon>Cryobacterium</taxon>
    </lineage>
</organism>
<dbReference type="Proteomes" id="UP000272015">
    <property type="component" value="Unassembled WGS sequence"/>
</dbReference>
<dbReference type="RefSeq" id="WP_119975378.1">
    <property type="nucleotide sequence ID" value="NZ_JBHSQA010000003.1"/>
</dbReference>
<accession>A0A3A5MEE5</accession>
<keyword evidence="3" id="KW-1185">Reference proteome</keyword>
<dbReference type="Pfam" id="PF08818">
    <property type="entry name" value="DUF1801"/>
    <property type="match status" value="1"/>
</dbReference>
<evidence type="ECO:0000313" key="2">
    <source>
        <dbReference type="EMBL" id="RJT87505.1"/>
    </source>
</evidence>
<reference evidence="2 3" key="1">
    <citation type="submission" date="2018-09" db="EMBL/GenBank/DDBJ databases">
        <title>Novel species of Cryobacterium.</title>
        <authorList>
            <person name="Liu Q."/>
            <person name="Xin Y.-H."/>
        </authorList>
    </citation>
    <scope>NUCLEOTIDE SEQUENCE [LARGE SCALE GENOMIC DNA]</scope>
    <source>
        <strain evidence="2 3">Hh39</strain>
    </source>
</reference>
<name>A0A3A5MEE5_9MICO</name>
<feature type="domain" description="YdhG-like" evidence="1">
    <location>
        <begin position="21"/>
        <end position="111"/>
    </location>
</feature>
<dbReference type="InterPro" id="IPR014922">
    <property type="entry name" value="YdhG-like"/>
</dbReference>
<dbReference type="AlphaFoldDB" id="A0A3A5MEE5"/>
<evidence type="ECO:0000313" key="3">
    <source>
        <dbReference type="Proteomes" id="UP000272015"/>
    </source>
</evidence>
<dbReference type="SUPFAM" id="SSF159888">
    <property type="entry name" value="YdhG-like"/>
    <property type="match status" value="1"/>
</dbReference>
<dbReference type="Gene3D" id="3.90.1150.200">
    <property type="match status" value="1"/>
</dbReference>
<comment type="caution">
    <text evidence="2">The sequence shown here is derived from an EMBL/GenBank/DDBJ whole genome shotgun (WGS) entry which is preliminary data.</text>
</comment>
<gene>
    <name evidence="2" type="ORF">D6T64_14450</name>
</gene>
<dbReference type="EMBL" id="QZVS01000089">
    <property type="protein sequence ID" value="RJT87505.1"/>
    <property type="molecule type" value="Genomic_DNA"/>
</dbReference>
<sequence length="119" mass="13383">MTEAAPENVDEYVAGFPPEVRDVVEAVRQTLLRAVPTAVESISYGMPTYSVNGRRVLYFAGWKHHVALYSVPTMAPTLEKELANYRKAKGTLDFSLTRPMPYDLIERLARALVEVQGKR</sequence>